<evidence type="ECO:0000256" key="2">
    <source>
        <dbReference type="ARBA" id="ARBA00012485"/>
    </source>
</evidence>
<dbReference type="Proteomes" id="UP000186922">
    <property type="component" value="Unassembled WGS sequence"/>
</dbReference>
<dbReference type="PANTHER" id="PTHR45700">
    <property type="entry name" value="UBIQUITIN-PROTEIN LIGASE E3C"/>
    <property type="match status" value="1"/>
</dbReference>
<keyword evidence="3" id="KW-0808">Transferase</keyword>
<dbReference type="STRING" id="947166.A0A1D1W3J1"/>
<protein>
    <recommendedName>
        <fullName evidence="2">HECT-type E3 ubiquitin transferase</fullName>
        <ecNumber evidence="2">2.3.2.26</ecNumber>
    </recommendedName>
</protein>
<dbReference type="GO" id="GO:0000209">
    <property type="term" value="P:protein polyubiquitination"/>
    <property type="evidence" value="ECO:0007669"/>
    <property type="project" value="InterPro"/>
</dbReference>
<dbReference type="PANTHER" id="PTHR45700:SF3">
    <property type="entry name" value="UBIQUITIN-PROTEIN LIGASE E3B"/>
    <property type="match status" value="1"/>
</dbReference>
<comment type="catalytic activity">
    <reaction evidence="1">
        <text>S-ubiquitinyl-[E2 ubiquitin-conjugating enzyme]-L-cysteine + [acceptor protein]-L-lysine = [E2 ubiquitin-conjugating enzyme]-L-cysteine + N(6)-ubiquitinyl-[acceptor protein]-L-lysine.</text>
        <dbReference type="EC" id="2.3.2.26"/>
    </reaction>
</comment>
<evidence type="ECO:0000256" key="1">
    <source>
        <dbReference type="ARBA" id="ARBA00000885"/>
    </source>
</evidence>
<dbReference type="SMART" id="SM00119">
    <property type="entry name" value="HECTc"/>
    <property type="match status" value="1"/>
</dbReference>
<dbReference type="InterPro" id="IPR035983">
    <property type="entry name" value="Hect_E3_ubiquitin_ligase"/>
</dbReference>
<evidence type="ECO:0000256" key="4">
    <source>
        <dbReference type="ARBA" id="ARBA00022786"/>
    </source>
</evidence>
<name>A0A1D1W3J1_RAMVA</name>
<gene>
    <name evidence="7" type="primary">RvY_15647-1</name>
    <name evidence="7" type="synonym">RvY_15647.1</name>
    <name evidence="7" type="ORF">RvY_15647</name>
</gene>
<dbReference type="Gene3D" id="3.90.1750.10">
    <property type="entry name" value="Hect, E3 ligase catalytic domains"/>
    <property type="match status" value="1"/>
</dbReference>
<dbReference type="InterPro" id="IPR000569">
    <property type="entry name" value="HECT_dom"/>
</dbReference>
<evidence type="ECO:0000256" key="5">
    <source>
        <dbReference type="PROSITE-ProRule" id="PRU00104"/>
    </source>
</evidence>
<proteinExistence type="predicted"/>
<accession>A0A1D1W3J1</accession>
<dbReference type="OrthoDB" id="8068875at2759"/>
<dbReference type="Pfam" id="PF00632">
    <property type="entry name" value="HECT"/>
    <property type="match status" value="1"/>
</dbReference>
<dbReference type="EC" id="2.3.2.26" evidence="2"/>
<feature type="active site" description="Glycyl thioester intermediate" evidence="5">
    <location>
        <position position="1029"/>
    </location>
</feature>
<dbReference type="PROSITE" id="PS50237">
    <property type="entry name" value="HECT"/>
    <property type="match status" value="1"/>
</dbReference>
<keyword evidence="8" id="KW-1185">Reference proteome</keyword>
<evidence type="ECO:0000313" key="7">
    <source>
        <dbReference type="EMBL" id="GAV05529.1"/>
    </source>
</evidence>
<evidence type="ECO:0000313" key="8">
    <source>
        <dbReference type="Proteomes" id="UP000186922"/>
    </source>
</evidence>
<evidence type="ECO:0000256" key="3">
    <source>
        <dbReference type="ARBA" id="ARBA00022679"/>
    </source>
</evidence>
<reference evidence="7 8" key="1">
    <citation type="journal article" date="2016" name="Nat. Commun.">
        <title>Extremotolerant tardigrade genome and improved radiotolerance of human cultured cells by tardigrade-unique protein.</title>
        <authorList>
            <person name="Hashimoto T."/>
            <person name="Horikawa D.D."/>
            <person name="Saito Y."/>
            <person name="Kuwahara H."/>
            <person name="Kozuka-Hata H."/>
            <person name="Shin-I T."/>
            <person name="Minakuchi Y."/>
            <person name="Ohishi K."/>
            <person name="Motoyama A."/>
            <person name="Aizu T."/>
            <person name="Enomoto A."/>
            <person name="Kondo K."/>
            <person name="Tanaka S."/>
            <person name="Hara Y."/>
            <person name="Koshikawa S."/>
            <person name="Sagara H."/>
            <person name="Miura T."/>
            <person name="Yokobori S."/>
            <person name="Miyagawa K."/>
            <person name="Suzuki Y."/>
            <person name="Kubo T."/>
            <person name="Oyama M."/>
            <person name="Kohara Y."/>
            <person name="Fujiyama A."/>
            <person name="Arakawa K."/>
            <person name="Katayama T."/>
            <person name="Toyoda A."/>
            <person name="Kunieda T."/>
        </authorList>
    </citation>
    <scope>NUCLEOTIDE SEQUENCE [LARGE SCALE GENOMIC DNA]</scope>
    <source>
        <strain evidence="7 8">YOKOZUNA-1</strain>
    </source>
</reference>
<dbReference type="InterPro" id="IPR044611">
    <property type="entry name" value="E3A/B/C-like"/>
</dbReference>
<dbReference type="Gene3D" id="3.30.2160.10">
    <property type="entry name" value="Hect, E3 ligase catalytic domain"/>
    <property type="match status" value="1"/>
</dbReference>
<dbReference type="GO" id="GO:0061630">
    <property type="term" value="F:ubiquitin protein ligase activity"/>
    <property type="evidence" value="ECO:0007669"/>
    <property type="project" value="UniProtKB-EC"/>
</dbReference>
<organism evidence="7 8">
    <name type="scientific">Ramazzottius varieornatus</name>
    <name type="common">Water bear</name>
    <name type="synonym">Tardigrade</name>
    <dbReference type="NCBI Taxonomy" id="947166"/>
    <lineage>
        <taxon>Eukaryota</taxon>
        <taxon>Metazoa</taxon>
        <taxon>Ecdysozoa</taxon>
        <taxon>Tardigrada</taxon>
        <taxon>Eutardigrada</taxon>
        <taxon>Parachela</taxon>
        <taxon>Hypsibioidea</taxon>
        <taxon>Ramazzottiidae</taxon>
        <taxon>Ramazzottius</taxon>
    </lineage>
</organism>
<feature type="domain" description="HECT" evidence="6">
    <location>
        <begin position="694"/>
        <end position="1061"/>
    </location>
</feature>
<dbReference type="FunFam" id="3.30.2160.10:FF:000002">
    <property type="entry name" value="Putative Ubiquitin-protein ligase E3C"/>
    <property type="match status" value="1"/>
</dbReference>
<dbReference type="GO" id="GO:0006511">
    <property type="term" value="P:ubiquitin-dependent protein catabolic process"/>
    <property type="evidence" value="ECO:0007669"/>
    <property type="project" value="TreeGrafter"/>
</dbReference>
<dbReference type="SUPFAM" id="SSF56204">
    <property type="entry name" value="Hect, E3 ligase catalytic domain"/>
    <property type="match status" value="1"/>
</dbReference>
<evidence type="ECO:0000259" key="6">
    <source>
        <dbReference type="PROSITE" id="PS50237"/>
    </source>
</evidence>
<dbReference type="Gene3D" id="3.30.2410.10">
    <property type="entry name" value="Hect, E3 ligase catalytic domain"/>
    <property type="match status" value="1"/>
</dbReference>
<dbReference type="AlphaFoldDB" id="A0A1D1W3J1"/>
<dbReference type="CDD" id="cd00078">
    <property type="entry name" value="HECTc"/>
    <property type="match status" value="1"/>
</dbReference>
<keyword evidence="4 5" id="KW-0833">Ubl conjugation pathway</keyword>
<comment type="caution">
    <text evidence="7">The sequence shown here is derived from an EMBL/GenBank/DDBJ whole genome shotgun (WGS) entry which is preliminary data.</text>
</comment>
<dbReference type="EMBL" id="BDGG01000012">
    <property type="protein sequence ID" value="GAV05529.1"/>
    <property type="molecule type" value="Genomic_DNA"/>
</dbReference>
<sequence length="1061" mass="121489">MFTNSTSKTNRSVAVVEEAKLAREKRAREKKRTDAAILIQSFVRRCLCVKHLRAENQREFDEVFGQYAYSSELPPTITAEDAFSHLRQFFFLFNGRDDQERFRNVCCYLIRSISCEKPQYSFMSILQKTEFVSTWRRQVLLILQLCVRYLRLLNPENVADGKDLVLYSQVIIMLTHASQWKAVKIPSEVVQKVMNGLTFKWLQELVKFGLYQTIHELLIRGMARSKPSFTNTTLFPLLTLTVRPMVQAAFPSEIDLQKTVIKLYTVPGLLLHVASICPEFIETLKKQNLLKSWNSLLTTDKAWLMLRQELTTANATLSMTANLLYAFWLDRREDDSEVEVLHAVSTIIFLLDRCREITASHQSAASKWHPILGWSSDRPDPSYQDSMGFVQQQLEIVYMKDFVRIVFGRSLERKGENAIVVKKNGAVGNSKALAMLHKLGLSVAKNPSRLQLGEGEVSRLAIVCAMYQTAINCLSRLNLNILTGLCAEGALPATLWRIIKDIGVSQFTELLKSNPSTFTTEFQLLGLFCNLTAHLITIMDDLELYEEQKIFTVTDLSDMSKFLNDLTFRIIWYEYMPAAQLKTDALFTSVHRLLQLLYQRNARRRFAPDEHWIMKEAKGSSFFSELKDKHVNAQQLLIYAPQCIPHHDRVKLFRQWIKEDRAVMQETAAKSPILITVQRRRIVEDGYQYISRLTPEELKGTVRVRFVNAEGVQEAGIDQDGVFKEFLEETLKSVFDPNLQLFKATADNRLYPSPNSSMQDNHIQLFNFVGRVLGKALYEGIVVDVPLANFFLSQVLGFHTTGSAYSYFDELPSFDLDLYKQLSNLKRYPGDVADFSLTFASDSECFGQVTENDLVPGGRYMEVTEENKILYIHLMAHWRMHGQIKQQINAFIQGFYTVVKHEWVSMFSSPELQKLISGSEKIDLHDLRKNTHYYGGFHSGHRVIGWLWDVLENDFNEEEKGLFLKFVTSCSKAPVLGFQYLEPPFSIRLVEVGEDQDSGDTLGSVIRGFFTVGNKKAASVGRLPTASTCFNLLKLPSYPKKSVLREKLKYAIKSNSGFELS</sequence>